<evidence type="ECO:0000256" key="1">
    <source>
        <dbReference type="SAM" id="MobiDB-lite"/>
    </source>
</evidence>
<dbReference type="EnsemblFungi" id="PTTG_29275-t43_1">
    <property type="protein sequence ID" value="PTTG_29275-t43_1-p1"/>
    <property type="gene ID" value="PTTG_29275"/>
</dbReference>
<feature type="region of interest" description="Disordered" evidence="1">
    <location>
        <begin position="55"/>
        <end position="87"/>
    </location>
</feature>
<dbReference type="SUPFAM" id="SSF53098">
    <property type="entry name" value="Ribonuclease H-like"/>
    <property type="match status" value="1"/>
</dbReference>
<reference evidence="3" key="4">
    <citation type="submission" date="2025-05" db="UniProtKB">
        <authorList>
            <consortium name="EnsemblFungi"/>
        </authorList>
    </citation>
    <scope>IDENTIFICATION</scope>
    <source>
        <strain evidence="3">isolate 1-1 / race 1 (BBBD)</strain>
    </source>
</reference>
<evidence type="ECO:0000313" key="2">
    <source>
        <dbReference type="EMBL" id="OAV87801.1"/>
    </source>
</evidence>
<organism evidence="2">
    <name type="scientific">Puccinia triticina (isolate 1-1 / race 1 (BBBD))</name>
    <name type="common">Brown leaf rust fungus</name>
    <dbReference type="NCBI Taxonomy" id="630390"/>
    <lineage>
        <taxon>Eukaryota</taxon>
        <taxon>Fungi</taxon>
        <taxon>Dikarya</taxon>
        <taxon>Basidiomycota</taxon>
        <taxon>Pucciniomycotina</taxon>
        <taxon>Pucciniomycetes</taxon>
        <taxon>Pucciniales</taxon>
        <taxon>Pucciniaceae</taxon>
        <taxon>Puccinia</taxon>
    </lineage>
</organism>
<evidence type="ECO:0008006" key="5">
    <source>
        <dbReference type="Google" id="ProtNLM"/>
    </source>
</evidence>
<dbReference type="GO" id="GO:0006357">
    <property type="term" value="P:regulation of transcription by RNA polymerase II"/>
    <property type="evidence" value="ECO:0007669"/>
    <property type="project" value="TreeGrafter"/>
</dbReference>
<reference evidence="2" key="1">
    <citation type="submission" date="2009-11" db="EMBL/GenBank/DDBJ databases">
        <authorList>
            <consortium name="The Broad Institute Genome Sequencing Platform"/>
            <person name="Ward D."/>
            <person name="Feldgarden M."/>
            <person name="Earl A."/>
            <person name="Young S.K."/>
            <person name="Zeng Q."/>
            <person name="Koehrsen M."/>
            <person name="Alvarado L."/>
            <person name="Berlin A."/>
            <person name="Bochicchio J."/>
            <person name="Borenstein D."/>
            <person name="Chapman S.B."/>
            <person name="Chen Z."/>
            <person name="Engels R."/>
            <person name="Freedman E."/>
            <person name="Gellesch M."/>
            <person name="Goldberg J."/>
            <person name="Griggs A."/>
            <person name="Gujja S."/>
            <person name="Heilman E."/>
            <person name="Heiman D."/>
            <person name="Hepburn T."/>
            <person name="Howarth C."/>
            <person name="Jen D."/>
            <person name="Larson L."/>
            <person name="Lewis B."/>
            <person name="Mehta T."/>
            <person name="Park D."/>
            <person name="Pearson M."/>
            <person name="Roberts A."/>
            <person name="Saif S."/>
            <person name="Shea T."/>
            <person name="Shenoy N."/>
            <person name="Sisk P."/>
            <person name="Stolte C."/>
            <person name="Sykes S."/>
            <person name="Thomson T."/>
            <person name="Walk T."/>
            <person name="White J."/>
            <person name="Yandava C."/>
            <person name="Izard J."/>
            <person name="Baranova O.V."/>
            <person name="Blanton J.M."/>
            <person name="Tanner A.C."/>
            <person name="Dewhirst F.E."/>
            <person name="Haas B."/>
            <person name="Nusbaum C."/>
            <person name="Birren B."/>
        </authorList>
    </citation>
    <scope>NUCLEOTIDE SEQUENCE [LARGE SCALE GENOMIC DNA]</scope>
    <source>
        <strain evidence="2">1-1 BBBD Race 1</strain>
    </source>
</reference>
<dbReference type="Proteomes" id="UP000005240">
    <property type="component" value="Unassembled WGS sequence"/>
</dbReference>
<dbReference type="InterPro" id="IPR052717">
    <property type="entry name" value="Vacuolar_transposase_reg"/>
</dbReference>
<reference evidence="2" key="2">
    <citation type="submission" date="2016-05" db="EMBL/GenBank/DDBJ databases">
        <title>Comparative analysis highlights variable genome content of wheat rusts and divergence of the mating loci.</title>
        <authorList>
            <person name="Cuomo C.A."/>
            <person name="Bakkeren G."/>
            <person name="Szabo L."/>
            <person name="Khalil H."/>
            <person name="Joly D."/>
            <person name="Goldberg J."/>
            <person name="Young S."/>
            <person name="Zeng Q."/>
            <person name="Fellers J."/>
        </authorList>
    </citation>
    <scope>NUCLEOTIDE SEQUENCE [LARGE SCALE GENOMIC DNA]</scope>
    <source>
        <strain evidence="2">1-1 BBBD Race 1</strain>
    </source>
</reference>
<gene>
    <name evidence="2" type="ORF">PTTG_29275</name>
</gene>
<dbReference type="GO" id="GO:0005634">
    <property type="term" value="C:nucleus"/>
    <property type="evidence" value="ECO:0007669"/>
    <property type="project" value="TreeGrafter"/>
</dbReference>
<dbReference type="EMBL" id="ADAS02000279">
    <property type="protein sequence ID" value="OAV87801.1"/>
    <property type="molecule type" value="Genomic_DNA"/>
</dbReference>
<evidence type="ECO:0000313" key="4">
    <source>
        <dbReference type="Proteomes" id="UP000005240"/>
    </source>
</evidence>
<dbReference type="AlphaFoldDB" id="A0A180G560"/>
<feature type="compositionally biased region" description="Low complexity" evidence="1">
    <location>
        <begin position="13"/>
        <end position="25"/>
    </location>
</feature>
<name>A0A180G560_PUCT1</name>
<dbReference type="OrthoDB" id="2505635at2759"/>
<evidence type="ECO:0000313" key="3">
    <source>
        <dbReference type="EnsemblFungi" id="PTTG_29275-t43_1-p1"/>
    </source>
</evidence>
<feature type="region of interest" description="Disordered" evidence="1">
    <location>
        <begin position="1"/>
        <end position="42"/>
    </location>
</feature>
<dbReference type="PANTHER" id="PTHR46169">
    <property type="entry name" value="DNA REPLICATION-RELATED ELEMENT FACTOR, ISOFORM A"/>
    <property type="match status" value="1"/>
</dbReference>
<reference evidence="3 4" key="3">
    <citation type="journal article" date="2017" name="G3 (Bethesda)">
        <title>Comparative analysis highlights variable genome content of wheat rusts and divergence of the mating loci.</title>
        <authorList>
            <person name="Cuomo C.A."/>
            <person name="Bakkeren G."/>
            <person name="Khalil H.B."/>
            <person name="Panwar V."/>
            <person name="Joly D."/>
            <person name="Linning R."/>
            <person name="Sakthikumar S."/>
            <person name="Song X."/>
            <person name="Adiconis X."/>
            <person name="Fan L."/>
            <person name="Goldberg J.M."/>
            <person name="Levin J.Z."/>
            <person name="Young S."/>
            <person name="Zeng Q."/>
            <person name="Anikster Y."/>
            <person name="Bruce M."/>
            <person name="Wang M."/>
            <person name="Yin C."/>
            <person name="McCallum B."/>
            <person name="Szabo L.J."/>
            <person name="Hulbert S."/>
            <person name="Chen X."/>
            <person name="Fellers J.P."/>
        </authorList>
    </citation>
    <scope>NUCLEOTIDE SEQUENCE</scope>
    <source>
        <strain evidence="4">Isolate 1-1 / race 1 (BBBD)</strain>
        <strain evidence="3">isolate 1-1 / race 1 (BBBD)</strain>
    </source>
</reference>
<protein>
    <recommendedName>
        <fullName evidence="5">DUF659 domain-containing protein</fullName>
    </recommendedName>
</protein>
<dbReference type="InterPro" id="IPR012337">
    <property type="entry name" value="RNaseH-like_sf"/>
</dbReference>
<dbReference type="STRING" id="630390.A0A180G560"/>
<proteinExistence type="predicted"/>
<feature type="region of interest" description="Disordered" evidence="1">
    <location>
        <begin position="310"/>
        <end position="336"/>
    </location>
</feature>
<feature type="compositionally biased region" description="Basic and acidic residues" evidence="1">
    <location>
        <begin position="312"/>
        <end position="334"/>
    </location>
</feature>
<dbReference type="PANTHER" id="PTHR46169:SF15">
    <property type="entry name" value="INNER CENTROMERE PROTEIN A-LIKE ISOFORM X1-RELATED"/>
    <property type="match status" value="1"/>
</dbReference>
<keyword evidence="4" id="KW-1185">Reference proteome</keyword>
<accession>A0A180G560</accession>
<dbReference type="VEuPathDB" id="FungiDB:PTTG_29275"/>
<sequence>MGQVYNDIHHPTHLTSTLPSDLDTTIPPQHYDYAPPTPSNQEISSRIIPKLEPATTNPIDVDKEHPDELLTTPSASGGPAGATTDPEELTCAQKKHTNDRTRTLGSLVVTGTGKIDPREVTQQCAIWCTEAAQPFSALEDASFRALLHPTVLKNLPNQRVVSRAIHVLYTAVQESFKLELKNHKGAMYLGVDAWQSPNGFDILGIVIYRLNKRAGGKYQLESMPLDFIKLMRSHTGEYLAEIVQLVVGKFDVASKIHGIVSDNASNNVVMVNELKKLKWPHFKGQPQWIQCFAHILNLISKAILQPFGPQKRNQEDTVDKARLTDESDADSKSDDCEEQIALYTKAREDHFESNDDDCKEGIPILKGTQTDDLDIDDIKGLSEEDEEMDQYKSSSCRQTLAKFCAIARKLRNSPNSKAVFIGFCKEEKCDKPHTIKRDVCTQWNSTLIQLNSIIRCHLAIIEWQKDKKYGVARKYQIDKGNIESANDLAAVLQPLFEITLQVSVEGSPRLSHVVVFIDQITKHLSTIIAKQSYPPILRNACCGGLKITNKYYTLTDCSPLYRVAMILHPLFKDEYFKIAS</sequence>